<feature type="transmembrane region" description="Helical" evidence="1">
    <location>
        <begin position="36"/>
        <end position="56"/>
    </location>
</feature>
<dbReference type="STRING" id="316067.Geob_0986"/>
<dbReference type="Proteomes" id="UP000007721">
    <property type="component" value="Chromosome"/>
</dbReference>
<gene>
    <name evidence="2" type="ordered locus">Geob_0986</name>
</gene>
<feature type="transmembrane region" description="Helical" evidence="1">
    <location>
        <begin position="12"/>
        <end position="30"/>
    </location>
</feature>
<evidence type="ECO:0000256" key="1">
    <source>
        <dbReference type="SAM" id="Phobius"/>
    </source>
</evidence>
<dbReference type="EMBL" id="CP001390">
    <property type="protein sequence ID" value="ACM19348.1"/>
    <property type="molecule type" value="Genomic_DNA"/>
</dbReference>
<name>B9M2G9_GEODF</name>
<dbReference type="KEGG" id="geo:Geob_0986"/>
<accession>B9M2G9</accession>
<sequence>MEQEVKTFETSVALRIVYAVLFLISLWVAFPPYSGRHATTLMLPFMLPIYWYFLFFTAHRVEIYKSGTLLCRSILRRKTLYATDISEIHDGLMVIKIITNKGAIRITNLINNPESLTTELQKLNPDIITNGYNK</sequence>
<protein>
    <submittedName>
        <fullName evidence="2">Uncharacterized protein</fullName>
    </submittedName>
</protein>
<keyword evidence="1" id="KW-1133">Transmembrane helix</keyword>
<evidence type="ECO:0000313" key="3">
    <source>
        <dbReference type="Proteomes" id="UP000007721"/>
    </source>
</evidence>
<dbReference type="RefSeq" id="WP_012646077.1">
    <property type="nucleotide sequence ID" value="NC_011979.1"/>
</dbReference>
<keyword evidence="1" id="KW-0472">Membrane</keyword>
<proteinExistence type="predicted"/>
<dbReference type="HOGENOM" id="CLU_1893194_0_0_7"/>
<keyword evidence="1" id="KW-0812">Transmembrane</keyword>
<evidence type="ECO:0000313" key="2">
    <source>
        <dbReference type="EMBL" id="ACM19348.1"/>
    </source>
</evidence>
<organism evidence="2 3">
    <name type="scientific">Geotalea daltonii (strain DSM 22248 / JCM 15807 / FRC-32)</name>
    <name type="common">Geobacter daltonii</name>
    <dbReference type="NCBI Taxonomy" id="316067"/>
    <lineage>
        <taxon>Bacteria</taxon>
        <taxon>Pseudomonadati</taxon>
        <taxon>Thermodesulfobacteriota</taxon>
        <taxon>Desulfuromonadia</taxon>
        <taxon>Geobacterales</taxon>
        <taxon>Geobacteraceae</taxon>
        <taxon>Geotalea</taxon>
    </lineage>
</organism>
<reference evidence="2 3" key="1">
    <citation type="submission" date="2009-01" db="EMBL/GenBank/DDBJ databases">
        <title>Complete sequence of Geobacter sp. FRC-32.</title>
        <authorList>
            <consortium name="US DOE Joint Genome Institute"/>
            <person name="Lucas S."/>
            <person name="Copeland A."/>
            <person name="Lapidus A."/>
            <person name="Glavina del Rio T."/>
            <person name="Dalin E."/>
            <person name="Tice H."/>
            <person name="Bruce D."/>
            <person name="Goodwin L."/>
            <person name="Pitluck S."/>
            <person name="Saunders E."/>
            <person name="Brettin T."/>
            <person name="Detter J.C."/>
            <person name="Han C."/>
            <person name="Larimer F."/>
            <person name="Land M."/>
            <person name="Hauser L."/>
            <person name="Kyrpides N."/>
            <person name="Ovchinnikova G."/>
            <person name="Kostka J."/>
            <person name="Richardson P."/>
        </authorList>
    </citation>
    <scope>NUCLEOTIDE SEQUENCE [LARGE SCALE GENOMIC DNA]</scope>
    <source>
        <strain evidence="3">DSM 22248 / JCM 15807 / FRC-32</strain>
    </source>
</reference>
<keyword evidence="3" id="KW-1185">Reference proteome</keyword>
<dbReference type="AlphaFoldDB" id="B9M2G9"/>